<accession>A0A7X9LBL9</accession>
<protein>
    <submittedName>
        <fullName evidence="3">Histidine phosphatase family protein</fullName>
    </submittedName>
</protein>
<comment type="caution">
    <text evidence="3">The sequence shown here is derived from an EMBL/GenBank/DDBJ whole genome shotgun (WGS) entry which is preliminary data.</text>
</comment>
<evidence type="ECO:0000256" key="1">
    <source>
        <dbReference type="ARBA" id="ARBA00022801"/>
    </source>
</evidence>
<dbReference type="AlphaFoldDB" id="A0A7X9LBL9"/>
<feature type="binding site" evidence="2">
    <location>
        <begin position="9"/>
        <end position="16"/>
    </location>
    <ligand>
        <name>substrate</name>
    </ligand>
</feature>
<dbReference type="InterPro" id="IPR029033">
    <property type="entry name" value="His_PPase_superfam"/>
</dbReference>
<dbReference type="GO" id="GO:0004331">
    <property type="term" value="F:fructose-2,6-bisphosphate 2-phosphatase activity"/>
    <property type="evidence" value="ECO:0007669"/>
    <property type="project" value="TreeGrafter"/>
</dbReference>
<dbReference type="SUPFAM" id="SSF53254">
    <property type="entry name" value="Phosphoglycerate mutase-like"/>
    <property type="match status" value="1"/>
</dbReference>
<dbReference type="Pfam" id="PF00300">
    <property type="entry name" value="His_Phos_1"/>
    <property type="match status" value="1"/>
</dbReference>
<dbReference type="RefSeq" id="WP_003088384.1">
    <property type="nucleotide sequence ID" value="NZ_CP043405.1"/>
</dbReference>
<sequence>MAQTLYLMRHGETLFNKQKRVQGWCDSPLTETGIEQAQQARDYFQRQGILFDRAYSSTQERATDTLKVITDLPYQQLKGLKEMNFGIFEAQPELLLPKFRPGSNSFEDLLVPYGGEDIYQVGKRVYDTIIEILAKEQVQTNLMVSHGAALYGLVLKLGQELPQGFRLGNCAICQFDYSDGELNLVSLIDPLTNQKIDL</sequence>
<dbReference type="GO" id="GO:0005829">
    <property type="term" value="C:cytosol"/>
    <property type="evidence" value="ECO:0007669"/>
    <property type="project" value="TreeGrafter"/>
</dbReference>
<dbReference type="PANTHER" id="PTHR46517">
    <property type="entry name" value="FRUCTOSE-2,6-BISPHOSPHATASE TIGAR"/>
    <property type="match status" value="1"/>
</dbReference>
<dbReference type="EMBL" id="JABASA010000001">
    <property type="protein sequence ID" value="NMD48090.1"/>
    <property type="molecule type" value="Genomic_DNA"/>
</dbReference>
<gene>
    <name evidence="3" type="ORF">HHO37_00035</name>
</gene>
<dbReference type="InterPro" id="IPR001345">
    <property type="entry name" value="PG/BPGM_mutase_AS"/>
</dbReference>
<dbReference type="GO" id="GO:0045820">
    <property type="term" value="P:negative regulation of glycolytic process"/>
    <property type="evidence" value="ECO:0007669"/>
    <property type="project" value="TreeGrafter"/>
</dbReference>
<reference evidence="3 4" key="1">
    <citation type="submission" date="2020-04" db="EMBL/GenBank/DDBJ databases">
        <title>MicrobeNet Type strains.</title>
        <authorList>
            <person name="Nicholson A.C."/>
        </authorList>
    </citation>
    <scope>NUCLEOTIDE SEQUENCE [LARGE SCALE GENOMIC DNA]</scope>
    <source>
        <strain evidence="3 4">DSM 22768</strain>
    </source>
</reference>
<evidence type="ECO:0000313" key="3">
    <source>
        <dbReference type="EMBL" id="NMD48090.1"/>
    </source>
</evidence>
<dbReference type="InterPro" id="IPR051695">
    <property type="entry name" value="Phosphoglycerate_Mutase"/>
</dbReference>
<proteinExistence type="predicted"/>
<keyword evidence="1" id="KW-0378">Hydrolase</keyword>
<dbReference type="Proteomes" id="UP000532121">
    <property type="component" value="Unassembled WGS sequence"/>
</dbReference>
<evidence type="ECO:0000313" key="4">
    <source>
        <dbReference type="Proteomes" id="UP000532121"/>
    </source>
</evidence>
<dbReference type="InterPro" id="IPR013078">
    <property type="entry name" value="His_Pase_superF_clade-1"/>
</dbReference>
<name>A0A7X9LBL9_STRRT</name>
<dbReference type="SMART" id="SM00855">
    <property type="entry name" value="PGAM"/>
    <property type="match status" value="1"/>
</dbReference>
<dbReference type="PROSITE" id="PS00175">
    <property type="entry name" value="PG_MUTASE"/>
    <property type="match status" value="1"/>
</dbReference>
<feature type="binding site" evidence="2">
    <location>
        <position position="61"/>
    </location>
    <ligand>
        <name>substrate</name>
    </ligand>
</feature>
<dbReference type="GO" id="GO:0043456">
    <property type="term" value="P:regulation of pentose-phosphate shunt"/>
    <property type="evidence" value="ECO:0007669"/>
    <property type="project" value="TreeGrafter"/>
</dbReference>
<dbReference type="Gene3D" id="3.40.50.1240">
    <property type="entry name" value="Phosphoglycerate mutase-like"/>
    <property type="match status" value="1"/>
</dbReference>
<dbReference type="CDD" id="cd07067">
    <property type="entry name" value="HP_PGM_like"/>
    <property type="match status" value="1"/>
</dbReference>
<organism evidence="3 4">
    <name type="scientific">Streptococcus ratti</name>
    <dbReference type="NCBI Taxonomy" id="1341"/>
    <lineage>
        <taxon>Bacteria</taxon>
        <taxon>Bacillati</taxon>
        <taxon>Bacillota</taxon>
        <taxon>Bacilli</taxon>
        <taxon>Lactobacillales</taxon>
        <taxon>Streptococcaceae</taxon>
        <taxon>Streptococcus</taxon>
    </lineage>
</organism>
<evidence type="ECO:0000256" key="2">
    <source>
        <dbReference type="PIRSR" id="PIRSR613078-2"/>
    </source>
</evidence>
<dbReference type="PANTHER" id="PTHR46517:SF1">
    <property type="entry name" value="FRUCTOSE-2,6-BISPHOSPHATASE TIGAR"/>
    <property type="match status" value="1"/>
</dbReference>